<reference evidence="1" key="2">
    <citation type="submission" date="2020-06" db="EMBL/GenBank/DDBJ databases">
        <title>Whole Genome Sequence of Bradyrhizobium sp. Strain 323S2.</title>
        <authorList>
            <person name="Bromfield E.S.P."/>
        </authorList>
    </citation>
    <scope>NUCLEOTIDE SEQUENCE [LARGE SCALE GENOMIC DNA]</scope>
    <source>
        <strain evidence="1">323S2</strain>
    </source>
</reference>
<evidence type="ECO:0000313" key="2">
    <source>
        <dbReference type="EMBL" id="UGX93598.1"/>
    </source>
</evidence>
<reference evidence="2 3" key="3">
    <citation type="journal article" date="2022" name="Int. J. Syst. Evol. Microbiol.">
        <title>Strains of Bradyrhizobium barranii sp. nov. associated with legumes native to Canada are symbionts of soybeans and belong to different subspecies (subsp. barranii subsp. nov. and subsp. apii subsp. nov.) and symbiovars (sv. glycinearum and sv. septentrionale).</title>
        <authorList>
            <person name="Bromfield E.S.P."/>
            <person name="Cloutier S."/>
            <person name="Wasai-Hara S."/>
            <person name="Minamisawa K."/>
        </authorList>
    </citation>
    <scope>NUCLEOTIDE SEQUENCE [LARGE SCALE GENOMIC DNA]</scope>
    <source>
        <strain evidence="2 3">323S2</strain>
    </source>
</reference>
<evidence type="ECO:0000313" key="1">
    <source>
        <dbReference type="EMBL" id="NYY90367.1"/>
    </source>
</evidence>
<evidence type="ECO:0000313" key="3">
    <source>
        <dbReference type="Proteomes" id="UP000564836"/>
    </source>
</evidence>
<accession>A0A7Z0QCM2</accession>
<sequence length="101" mass="11322">MHGLFVRLAGKRQTARSRDADAPFCCALARSNGSIAMQHKAQHFAAEAASPGHQMVSQRQALRKDINNFRKSRFSFRPIAMLHFFRSKAAQKKKRAPEGAL</sequence>
<gene>
    <name evidence="2" type="ORF">G6321_00049775</name>
    <name evidence="1" type="ORF">G6321_18630</name>
</gene>
<dbReference type="RefSeq" id="WP_166347138.1">
    <property type="nucleotide sequence ID" value="NZ_CP088280.1"/>
</dbReference>
<protein>
    <submittedName>
        <fullName evidence="1">Uncharacterized protein</fullName>
    </submittedName>
</protein>
<organism evidence="1">
    <name type="scientific">Bradyrhizobium barranii subsp. barranii</name>
    <dbReference type="NCBI Taxonomy" id="2823807"/>
    <lineage>
        <taxon>Bacteria</taxon>
        <taxon>Pseudomonadati</taxon>
        <taxon>Pseudomonadota</taxon>
        <taxon>Alphaproteobacteria</taxon>
        <taxon>Hyphomicrobiales</taxon>
        <taxon>Nitrobacteraceae</taxon>
        <taxon>Bradyrhizobium</taxon>
        <taxon>Bradyrhizobium barranii</taxon>
    </lineage>
</organism>
<dbReference type="AlphaFoldDB" id="A0A7Z0QCM2"/>
<proteinExistence type="predicted"/>
<dbReference type="EMBL" id="JACBFH010000001">
    <property type="protein sequence ID" value="NYY90367.1"/>
    <property type="molecule type" value="Genomic_DNA"/>
</dbReference>
<reference evidence="2 3" key="1">
    <citation type="journal article" date="2017" name="Syst. Appl. Microbiol.">
        <title>Soybeans inoculated with root zone soils of Canadian native legumes harbour diverse and novel Bradyrhizobium spp. that possess agricultural potential.</title>
        <authorList>
            <person name="Bromfield E.S.P."/>
            <person name="Cloutier S."/>
            <person name="Tambong J.T."/>
            <person name="Tran Thi T.V."/>
        </authorList>
    </citation>
    <scope>NUCLEOTIDE SEQUENCE [LARGE SCALE GENOMIC DNA]</scope>
    <source>
        <strain evidence="2 3">323S2</strain>
    </source>
</reference>
<dbReference type="EMBL" id="CP088280">
    <property type="protein sequence ID" value="UGX93598.1"/>
    <property type="molecule type" value="Genomic_DNA"/>
</dbReference>
<name>A0A7Z0QCM2_9BRAD</name>
<dbReference type="Proteomes" id="UP000564836">
    <property type="component" value="Chromosome"/>
</dbReference>